<evidence type="ECO:0000313" key="1">
    <source>
        <dbReference type="EMBL" id="RNA14469.1"/>
    </source>
</evidence>
<keyword evidence="2" id="KW-1185">Reference proteome</keyword>
<dbReference type="EMBL" id="REGN01005175">
    <property type="protein sequence ID" value="RNA14469.1"/>
    <property type="molecule type" value="Genomic_DNA"/>
</dbReference>
<name>A0A3M7QTD0_BRAPC</name>
<organism evidence="1 2">
    <name type="scientific">Brachionus plicatilis</name>
    <name type="common">Marine rotifer</name>
    <name type="synonym">Brachionus muelleri</name>
    <dbReference type="NCBI Taxonomy" id="10195"/>
    <lineage>
        <taxon>Eukaryota</taxon>
        <taxon>Metazoa</taxon>
        <taxon>Spiralia</taxon>
        <taxon>Gnathifera</taxon>
        <taxon>Rotifera</taxon>
        <taxon>Eurotatoria</taxon>
        <taxon>Monogononta</taxon>
        <taxon>Pseudotrocha</taxon>
        <taxon>Ploima</taxon>
        <taxon>Brachionidae</taxon>
        <taxon>Brachionus</taxon>
    </lineage>
</organism>
<comment type="caution">
    <text evidence="1">The sequence shown here is derived from an EMBL/GenBank/DDBJ whole genome shotgun (WGS) entry which is preliminary data.</text>
</comment>
<dbReference type="Proteomes" id="UP000276133">
    <property type="component" value="Unassembled WGS sequence"/>
</dbReference>
<protein>
    <submittedName>
        <fullName evidence="1">Uncharacterized protein</fullName>
    </submittedName>
</protein>
<proteinExistence type="predicted"/>
<dbReference type="AlphaFoldDB" id="A0A3M7QTD0"/>
<gene>
    <name evidence="1" type="ORF">BpHYR1_014131</name>
</gene>
<reference evidence="1 2" key="1">
    <citation type="journal article" date="2018" name="Sci. Rep.">
        <title>Genomic signatures of local adaptation to the degree of environmental predictability in rotifers.</title>
        <authorList>
            <person name="Franch-Gras L."/>
            <person name="Hahn C."/>
            <person name="Garcia-Roger E.M."/>
            <person name="Carmona M.J."/>
            <person name="Serra M."/>
            <person name="Gomez A."/>
        </authorList>
    </citation>
    <scope>NUCLEOTIDE SEQUENCE [LARGE SCALE GENOMIC DNA]</scope>
    <source>
        <strain evidence="1">HYR1</strain>
    </source>
</reference>
<sequence length="85" mass="9685">MALADFAFHHSKNFNVNDCFKAIYCLRTNKPLQFISRTNLLSCDLLSQPIFNEPFSLNEMIMALKSLKGEAVCGPDLIHNLISFY</sequence>
<accession>A0A3M7QTD0</accession>
<evidence type="ECO:0000313" key="2">
    <source>
        <dbReference type="Proteomes" id="UP000276133"/>
    </source>
</evidence>